<accession>A0A654BND0</accession>
<name>A0A654BND0_BACMY</name>
<sequence>MDETQRMSLTPFERKSCRSLYFFSGNMSWGCLRKEQNCHVYKITV</sequence>
<dbReference type="AlphaFoldDB" id="A0A654BND0"/>
<protein>
    <submittedName>
        <fullName evidence="1">Uncharacterized protein</fullName>
    </submittedName>
</protein>
<dbReference type="EMBL" id="CABWMC010000032">
    <property type="protein sequence ID" value="VXC81894.1"/>
    <property type="molecule type" value="Genomic_DNA"/>
</dbReference>
<reference evidence="1 2" key="1">
    <citation type="submission" date="2019-10" db="EMBL/GenBank/DDBJ databases">
        <authorList>
            <person name="Karimi E."/>
        </authorList>
    </citation>
    <scope>NUCLEOTIDE SEQUENCE [LARGE SCALE GENOMIC DNA]</scope>
    <source>
        <strain evidence="1">Bacillus sp. 71</strain>
    </source>
</reference>
<gene>
    <name evidence="1" type="ORF">BACI71_70591</name>
</gene>
<evidence type="ECO:0000313" key="2">
    <source>
        <dbReference type="Proteomes" id="UP000437562"/>
    </source>
</evidence>
<organism evidence="1 2">
    <name type="scientific">Bacillus mycoides</name>
    <dbReference type="NCBI Taxonomy" id="1405"/>
    <lineage>
        <taxon>Bacteria</taxon>
        <taxon>Bacillati</taxon>
        <taxon>Bacillota</taxon>
        <taxon>Bacilli</taxon>
        <taxon>Bacillales</taxon>
        <taxon>Bacillaceae</taxon>
        <taxon>Bacillus</taxon>
        <taxon>Bacillus cereus group</taxon>
    </lineage>
</organism>
<evidence type="ECO:0000313" key="1">
    <source>
        <dbReference type="EMBL" id="VXC81894.1"/>
    </source>
</evidence>
<dbReference type="Proteomes" id="UP000437562">
    <property type="component" value="Unassembled WGS sequence"/>
</dbReference>
<proteinExistence type="predicted"/>